<evidence type="ECO:0000313" key="1">
    <source>
        <dbReference type="EMBL" id="OGZ01173.1"/>
    </source>
</evidence>
<gene>
    <name evidence="1" type="ORF">A3B13_03635</name>
</gene>
<proteinExistence type="predicted"/>
<sequence length="104" mass="10843">MVGIEPFNGSYSSWIGLKNKRDIARMSLTCSVRRFGFFNSAAYGWLTWRAPELSTVSRYGGPGIVAAVPCDLGSGVLGEIGGVLVCLGSGSAGGPGFHDTISLN</sequence>
<protein>
    <submittedName>
        <fullName evidence="1">Uncharacterized protein</fullName>
    </submittedName>
</protein>
<dbReference type="Proteomes" id="UP000176287">
    <property type="component" value="Unassembled WGS sequence"/>
</dbReference>
<reference evidence="1 2" key="1">
    <citation type="journal article" date="2016" name="Nat. Commun.">
        <title>Thousands of microbial genomes shed light on interconnected biogeochemical processes in an aquifer system.</title>
        <authorList>
            <person name="Anantharaman K."/>
            <person name="Brown C.T."/>
            <person name="Hug L.A."/>
            <person name="Sharon I."/>
            <person name="Castelle C.J."/>
            <person name="Probst A.J."/>
            <person name="Thomas B.C."/>
            <person name="Singh A."/>
            <person name="Wilkins M.J."/>
            <person name="Karaoz U."/>
            <person name="Brodie E.L."/>
            <person name="Williams K.H."/>
            <person name="Hubbard S.S."/>
            <person name="Banfield J.F."/>
        </authorList>
    </citation>
    <scope>NUCLEOTIDE SEQUENCE [LARGE SCALE GENOMIC DNA]</scope>
</reference>
<dbReference type="EMBL" id="MHKZ01000005">
    <property type="protein sequence ID" value="OGZ01173.1"/>
    <property type="molecule type" value="Genomic_DNA"/>
</dbReference>
<organism evidence="1 2">
    <name type="scientific">Candidatus Liptonbacteria bacterium RIFCSPLOWO2_01_FULL_45_15</name>
    <dbReference type="NCBI Taxonomy" id="1798649"/>
    <lineage>
        <taxon>Bacteria</taxon>
        <taxon>Candidatus Liptoniibacteriota</taxon>
    </lineage>
</organism>
<comment type="caution">
    <text evidence="1">The sequence shown here is derived from an EMBL/GenBank/DDBJ whole genome shotgun (WGS) entry which is preliminary data.</text>
</comment>
<evidence type="ECO:0000313" key="2">
    <source>
        <dbReference type="Proteomes" id="UP000176287"/>
    </source>
</evidence>
<name>A0A1G2CIE7_9BACT</name>
<dbReference type="AlphaFoldDB" id="A0A1G2CIE7"/>
<accession>A0A1G2CIE7</accession>